<evidence type="ECO:0000313" key="2">
    <source>
        <dbReference type="EMBL" id="MFC3881699.1"/>
    </source>
</evidence>
<dbReference type="RefSeq" id="WP_377907048.1">
    <property type="nucleotide sequence ID" value="NZ_JBHRZS010000007.1"/>
</dbReference>
<proteinExistence type="predicted"/>
<keyword evidence="1" id="KW-0812">Transmembrane</keyword>
<keyword evidence="1" id="KW-0472">Membrane</keyword>
<gene>
    <name evidence="2" type="ORF">ACFOSV_16000</name>
</gene>
<organism evidence="2 3">
    <name type="scientific">Algoriphagus namhaensis</name>
    <dbReference type="NCBI Taxonomy" id="915353"/>
    <lineage>
        <taxon>Bacteria</taxon>
        <taxon>Pseudomonadati</taxon>
        <taxon>Bacteroidota</taxon>
        <taxon>Cytophagia</taxon>
        <taxon>Cytophagales</taxon>
        <taxon>Cyclobacteriaceae</taxon>
        <taxon>Algoriphagus</taxon>
    </lineage>
</organism>
<comment type="caution">
    <text evidence="2">The sequence shown here is derived from an EMBL/GenBank/DDBJ whole genome shotgun (WGS) entry which is preliminary data.</text>
</comment>
<dbReference type="EMBL" id="JBHRZS010000007">
    <property type="protein sequence ID" value="MFC3881699.1"/>
    <property type="molecule type" value="Genomic_DNA"/>
</dbReference>
<name>A0ABV8AY00_9BACT</name>
<keyword evidence="3" id="KW-1185">Reference proteome</keyword>
<accession>A0ABV8AY00</accession>
<sequence length="118" mass="13579">MKQLPKIKDFKAPEGYFEHLPDQIMARRSSRPVIPIWSRYAAAAMVILSLGIWVLTQPETTTDPYLALDSEVNLYIESQYWTAEDILSLTDDSGVILEEIIEEETVFGNEEWIDDPLF</sequence>
<protein>
    <submittedName>
        <fullName evidence="2">Uncharacterized protein</fullName>
    </submittedName>
</protein>
<evidence type="ECO:0000256" key="1">
    <source>
        <dbReference type="SAM" id="Phobius"/>
    </source>
</evidence>
<reference evidence="3" key="1">
    <citation type="journal article" date="2019" name="Int. J. Syst. Evol. Microbiol.">
        <title>The Global Catalogue of Microorganisms (GCM) 10K type strain sequencing project: providing services to taxonomists for standard genome sequencing and annotation.</title>
        <authorList>
            <consortium name="The Broad Institute Genomics Platform"/>
            <consortium name="The Broad Institute Genome Sequencing Center for Infectious Disease"/>
            <person name="Wu L."/>
            <person name="Ma J."/>
        </authorList>
    </citation>
    <scope>NUCLEOTIDE SEQUENCE [LARGE SCALE GENOMIC DNA]</scope>
    <source>
        <strain evidence="3">CCUG 60523</strain>
    </source>
</reference>
<feature type="transmembrane region" description="Helical" evidence="1">
    <location>
        <begin position="37"/>
        <end position="55"/>
    </location>
</feature>
<keyword evidence="1" id="KW-1133">Transmembrane helix</keyword>
<evidence type="ECO:0000313" key="3">
    <source>
        <dbReference type="Proteomes" id="UP001595805"/>
    </source>
</evidence>
<dbReference type="Proteomes" id="UP001595805">
    <property type="component" value="Unassembled WGS sequence"/>
</dbReference>